<reference evidence="1" key="2">
    <citation type="submission" date="2023-06" db="EMBL/GenBank/DDBJ databases">
        <authorList>
            <consortium name="Lawrence Berkeley National Laboratory"/>
            <person name="Haridas S."/>
            <person name="Hensen N."/>
            <person name="Bonometti L."/>
            <person name="Westerberg I."/>
            <person name="Brannstrom I.O."/>
            <person name="Guillou S."/>
            <person name="Cros-Aarteil S."/>
            <person name="Calhoun S."/>
            <person name="Kuo A."/>
            <person name="Mondo S."/>
            <person name="Pangilinan J."/>
            <person name="Riley R."/>
            <person name="Labutti K."/>
            <person name="Andreopoulos B."/>
            <person name="Lipzen A."/>
            <person name="Chen C."/>
            <person name="Yanf M."/>
            <person name="Daum C."/>
            <person name="Ng V."/>
            <person name="Clum A."/>
            <person name="Steindorff A."/>
            <person name="Ohm R."/>
            <person name="Martin F."/>
            <person name="Silar P."/>
            <person name="Natvig D."/>
            <person name="Lalanne C."/>
            <person name="Gautier V."/>
            <person name="Ament-Velasquez S.L."/>
            <person name="Kruys A."/>
            <person name="Hutchinson M.I."/>
            <person name="Powell A.J."/>
            <person name="Barry K."/>
            <person name="Miller A.N."/>
            <person name="Grigoriev I.V."/>
            <person name="Debuchy R."/>
            <person name="Gladieux P."/>
            <person name="Thoren M.H."/>
            <person name="Johannesson H."/>
        </authorList>
    </citation>
    <scope>NUCLEOTIDE SEQUENCE</scope>
    <source>
        <strain evidence="1">CBS 958.72</strain>
    </source>
</reference>
<proteinExistence type="predicted"/>
<evidence type="ECO:0000313" key="2">
    <source>
        <dbReference type="Proteomes" id="UP001287356"/>
    </source>
</evidence>
<protein>
    <submittedName>
        <fullName evidence="1">Uncharacterized protein</fullName>
    </submittedName>
</protein>
<keyword evidence="2" id="KW-1185">Reference proteome</keyword>
<dbReference type="EMBL" id="JAULSN010000001">
    <property type="protein sequence ID" value="KAK3383464.1"/>
    <property type="molecule type" value="Genomic_DNA"/>
</dbReference>
<organism evidence="1 2">
    <name type="scientific">Lasiosphaeria ovina</name>
    <dbReference type="NCBI Taxonomy" id="92902"/>
    <lineage>
        <taxon>Eukaryota</taxon>
        <taxon>Fungi</taxon>
        <taxon>Dikarya</taxon>
        <taxon>Ascomycota</taxon>
        <taxon>Pezizomycotina</taxon>
        <taxon>Sordariomycetes</taxon>
        <taxon>Sordariomycetidae</taxon>
        <taxon>Sordariales</taxon>
        <taxon>Lasiosphaeriaceae</taxon>
        <taxon>Lasiosphaeria</taxon>
    </lineage>
</organism>
<sequence length="155" mass="16380">MYEYNTGTHVYTLGILSASYPLGLFSQLVSGQNVMGTASASILAARFVSWDPQSRGRAGWVHCAHVVLTRIVLARGSARFSAPRLPGVAPFLLSILSPLVVNTARHIGFVPGSWESSPNTIAARLSGMWASSKLLKVVSSCCSTAGGKGETVTEK</sequence>
<reference evidence="1" key="1">
    <citation type="journal article" date="2023" name="Mol. Phylogenet. Evol.">
        <title>Genome-scale phylogeny and comparative genomics of the fungal order Sordariales.</title>
        <authorList>
            <person name="Hensen N."/>
            <person name="Bonometti L."/>
            <person name="Westerberg I."/>
            <person name="Brannstrom I.O."/>
            <person name="Guillou S."/>
            <person name="Cros-Aarteil S."/>
            <person name="Calhoun S."/>
            <person name="Haridas S."/>
            <person name="Kuo A."/>
            <person name="Mondo S."/>
            <person name="Pangilinan J."/>
            <person name="Riley R."/>
            <person name="LaButti K."/>
            <person name="Andreopoulos B."/>
            <person name="Lipzen A."/>
            <person name="Chen C."/>
            <person name="Yan M."/>
            <person name="Daum C."/>
            <person name="Ng V."/>
            <person name="Clum A."/>
            <person name="Steindorff A."/>
            <person name="Ohm R.A."/>
            <person name="Martin F."/>
            <person name="Silar P."/>
            <person name="Natvig D.O."/>
            <person name="Lalanne C."/>
            <person name="Gautier V."/>
            <person name="Ament-Velasquez S.L."/>
            <person name="Kruys A."/>
            <person name="Hutchinson M.I."/>
            <person name="Powell A.J."/>
            <person name="Barry K."/>
            <person name="Miller A.N."/>
            <person name="Grigoriev I.V."/>
            <person name="Debuchy R."/>
            <person name="Gladieux P."/>
            <person name="Hiltunen Thoren M."/>
            <person name="Johannesson H."/>
        </authorList>
    </citation>
    <scope>NUCLEOTIDE SEQUENCE</scope>
    <source>
        <strain evidence="1">CBS 958.72</strain>
    </source>
</reference>
<comment type="caution">
    <text evidence="1">The sequence shown here is derived from an EMBL/GenBank/DDBJ whole genome shotgun (WGS) entry which is preliminary data.</text>
</comment>
<dbReference type="Proteomes" id="UP001287356">
    <property type="component" value="Unassembled WGS sequence"/>
</dbReference>
<name>A0AAE0NL37_9PEZI</name>
<accession>A0AAE0NL37</accession>
<evidence type="ECO:0000313" key="1">
    <source>
        <dbReference type="EMBL" id="KAK3383464.1"/>
    </source>
</evidence>
<gene>
    <name evidence="1" type="ORF">B0T24DRAFT_50580</name>
</gene>
<dbReference type="AlphaFoldDB" id="A0AAE0NL37"/>